<dbReference type="AlphaFoldDB" id="A0A3A4G2I0"/>
<dbReference type="InterPro" id="IPR006076">
    <property type="entry name" value="FAD-dep_OxRdtase"/>
</dbReference>
<dbReference type="InterPro" id="IPR036188">
    <property type="entry name" value="FAD/NAD-bd_sf"/>
</dbReference>
<evidence type="ECO:0000259" key="1">
    <source>
        <dbReference type="Pfam" id="PF01266"/>
    </source>
</evidence>
<evidence type="ECO:0000313" key="2">
    <source>
        <dbReference type="EMBL" id="RJN32379.1"/>
    </source>
</evidence>
<name>A0A3A4G2I0_9MICC</name>
<dbReference type="PANTHER" id="PTHR13847:SF285">
    <property type="entry name" value="FAD DEPENDENT OXIDOREDUCTASE DOMAIN-CONTAINING PROTEIN"/>
    <property type="match status" value="1"/>
</dbReference>
<dbReference type="OrthoDB" id="9805852at2"/>
<proteinExistence type="predicted"/>
<keyword evidence="3" id="KW-1185">Reference proteome</keyword>
<feature type="domain" description="FAD dependent oxidoreductase" evidence="1">
    <location>
        <begin position="30"/>
        <end position="391"/>
    </location>
</feature>
<dbReference type="PANTHER" id="PTHR13847">
    <property type="entry name" value="SARCOSINE DEHYDROGENASE-RELATED"/>
    <property type="match status" value="1"/>
</dbReference>
<dbReference type="Proteomes" id="UP000266615">
    <property type="component" value="Unassembled WGS sequence"/>
</dbReference>
<organism evidence="2 3">
    <name type="scientific">Nesterenkonia natronophila</name>
    <dbReference type="NCBI Taxonomy" id="2174932"/>
    <lineage>
        <taxon>Bacteria</taxon>
        <taxon>Bacillati</taxon>
        <taxon>Actinomycetota</taxon>
        <taxon>Actinomycetes</taxon>
        <taxon>Micrococcales</taxon>
        <taxon>Micrococcaceae</taxon>
        <taxon>Nesterenkonia</taxon>
    </lineage>
</organism>
<dbReference type="GO" id="GO:0005737">
    <property type="term" value="C:cytoplasm"/>
    <property type="evidence" value="ECO:0007669"/>
    <property type="project" value="TreeGrafter"/>
</dbReference>
<protein>
    <submittedName>
        <fullName evidence="2">FAD-dependent oxidoreductase</fullName>
    </submittedName>
</protein>
<dbReference type="EMBL" id="QYZP01000001">
    <property type="protein sequence ID" value="RJN32379.1"/>
    <property type="molecule type" value="Genomic_DNA"/>
</dbReference>
<reference evidence="2 3" key="1">
    <citation type="submission" date="2018-09" db="EMBL/GenBank/DDBJ databases">
        <title>Nesterenkonia natronophila sp. nov., an alkaliphilic actinobacteriume isolated from a soda lake, and emended description of the genus Nesterenkonia.</title>
        <authorList>
            <person name="Menes R.J."/>
            <person name="Iriarte A."/>
        </authorList>
    </citation>
    <scope>NUCLEOTIDE SEQUENCE [LARGE SCALE GENOMIC DNA]</scope>
    <source>
        <strain evidence="2 3">M8</strain>
    </source>
</reference>
<dbReference type="Pfam" id="PF01266">
    <property type="entry name" value="DAO"/>
    <property type="match status" value="1"/>
</dbReference>
<dbReference type="RefSeq" id="WP_119901425.1">
    <property type="nucleotide sequence ID" value="NZ_QYZP01000001.1"/>
</dbReference>
<evidence type="ECO:0000313" key="3">
    <source>
        <dbReference type="Proteomes" id="UP000266615"/>
    </source>
</evidence>
<accession>A0A3A4G2I0</accession>
<sequence>MTTNGDVSFWYTQSGLPACRAALDGDTTSDVAIVGAGYTGLWAAYYLKKARPDLRIAILESRFAGFGASGRNGGWLTNSITGGRDQYLKSHGRDVVARFQRLLNHTVDEVIAIAAAEGIDAGFHKGGELNVARNPAQLARLRSLASAEAKWPESGATLLSAQQTDERVGISGVLGSLHQPHAARIHPAKLVRGLARTVEKLGVRIYEDTKVTEIRPHLATTDKGDVQAAYILRATEGFTANLRGFHRQWLPMNSSMIVTEPLSDGIWEELGWSNLELVGDMAHAYMYAQRTTDNRIALGGRGVPYRFGSAIDSDGSTHPSTILKLTALLHDMFPATRQSKVEHAWSGVLGVPRDWKATVGLDRSTGLGWAGGYVGTGVTATNLAGRTLRDLLLGADSELTAMPWVNRTVRKWEMEPARWIAVSALYRAYYAADRAENSRLNSTSWVAKTADLISGRT</sequence>
<dbReference type="Gene3D" id="3.30.9.10">
    <property type="entry name" value="D-Amino Acid Oxidase, subunit A, domain 2"/>
    <property type="match status" value="1"/>
</dbReference>
<dbReference type="Gene3D" id="3.50.50.60">
    <property type="entry name" value="FAD/NAD(P)-binding domain"/>
    <property type="match status" value="1"/>
</dbReference>
<dbReference type="SUPFAM" id="SSF51905">
    <property type="entry name" value="FAD/NAD(P)-binding domain"/>
    <property type="match status" value="1"/>
</dbReference>
<comment type="caution">
    <text evidence="2">The sequence shown here is derived from an EMBL/GenBank/DDBJ whole genome shotgun (WGS) entry which is preliminary data.</text>
</comment>
<gene>
    <name evidence="2" type="ORF">D3250_00515</name>
</gene>